<dbReference type="Proteomes" id="UP000019151">
    <property type="component" value="Chromosome"/>
</dbReference>
<dbReference type="AlphaFoldDB" id="W0RNJ3"/>
<evidence type="ECO:0008006" key="4">
    <source>
        <dbReference type="Google" id="ProtNLM"/>
    </source>
</evidence>
<dbReference type="OrthoDB" id="69505at2"/>
<dbReference type="STRING" id="861299.J421_4363"/>
<dbReference type="EMBL" id="CP007128">
    <property type="protein sequence ID" value="AHG91900.1"/>
    <property type="molecule type" value="Genomic_DNA"/>
</dbReference>
<evidence type="ECO:0000313" key="3">
    <source>
        <dbReference type="Proteomes" id="UP000019151"/>
    </source>
</evidence>
<dbReference type="RefSeq" id="WP_025413333.1">
    <property type="nucleotide sequence ID" value="NZ_CP007128.1"/>
</dbReference>
<keyword evidence="1" id="KW-1133">Transmembrane helix</keyword>
<evidence type="ECO:0000313" key="2">
    <source>
        <dbReference type="EMBL" id="AHG91900.1"/>
    </source>
</evidence>
<organism evidence="2 3">
    <name type="scientific">Gemmatirosa kalamazoonensis</name>
    <dbReference type="NCBI Taxonomy" id="861299"/>
    <lineage>
        <taxon>Bacteria</taxon>
        <taxon>Pseudomonadati</taxon>
        <taxon>Gemmatimonadota</taxon>
        <taxon>Gemmatimonadia</taxon>
        <taxon>Gemmatimonadales</taxon>
        <taxon>Gemmatimonadaceae</taxon>
        <taxon>Gemmatirosa</taxon>
    </lineage>
</organism>
<dbReference type="InParanoid" id="W0RNJ3"/>
<dbReference type="KEGG" id="gba:J421_4363"/>
<dbReference type="eggNOG" id="ENOG50336Z2">
    <property type="taxonomic scope" value="Bacteria"/>
</dbReference>
<sequence>MWRTDTYWFDVALVTTIFAFGNVLFGRFEEHKPRGLRVLKVALVLLASVALSATMGRAWMFGLIGTMGLVALVVHGWWLPKHGVSGWTAEPRERYYALLGLGPDGRPR</sequence>
<name>W0RNJ3_9BACT</name>
<feature type="transmembrane region" description="Helical" evidence="1">
    <location>
        <begin position="6"/>
        <end position="25"/>
    </location>
</feature>
<keyword evidence="1" id="KW-0472">Membrane</keyword>
<accession>W0RNJ3</accession>
<protein>
    <recommendedName>
        <fullName evidence="4">Transmembrane protein</fullName>
    </recommendedName>
</protein>
<proteinExistence type="predicted"/>
<gene>
    <name evidence="2" type="ORF">J421_4363</name>
</gene>
<evidence type="ECO:0000256" key="1">
    <source>
        <dbReference type="SAM" id="Phobius"/>
    </source>
</evidence>
<feature type="transmembrane region" description="Helical" evidence="1">
    <location>
        <begin position="59"/>
        <end position="79"/>
    </location>
</feature>
<keyword evidence="1" id="KW-0812">Transmembrane</keyword>
<keyword evidence="3" id="KW-1185">Reference proteome</keyword>
<feature type="transmembrane region" description="Helical" evidence="1">
    <location>
        <begin position="37"/>
        <end position="53"/>
    </location>
</feature>
<dbReference type="HOGENOM" id="CLU_175584_0_0_0"/>
<reference evidence="2 3" key="1">
    <citation type="journal article" date="2014" name="Genome Announc.">
        <title>Genome Sequence and Methylome of Soil Bacterium Gemmatirosa kalamazoonensis KBS708T, a Member of the Rarely Cultivated Gemmatimonadetes Phylum.</title>
        <authorList>
            <person name="Debruyn J.M."/>
            <person name="Radosevich M."/>
            <person name="Wommack K.E."/>
            <person name="Polson S.W."/>
            <person name="Hauser L.J."/>
            <person name="Fawaz M.N."/>
            <person name="Korlach J."/>
            <person name="Tsai Y.C."/>
        </authorList>
    </citation>
    <scope>NUCLEOTIDE SEQUENCE [LARGE SCALE GENOMIC DNA]</scope>
    <source>
        <strain evidence="2 3">KBS708</strain>
    </source>
</reference>